<sequence length="117" mass="12618">MRKSLHKVLAAGAVALAAMVAIPASPAYAINGVGCRTNPLIDEFLYIDGHCFANGGTKDVAIYGVETIWSGNNRVAITYIDDLGGPSAAKQLPKWELWDFSDDGHDRLHKITSISIY</sequence>
<dbReference type="InterPro" id="IPR015161">
    <property type="entry name" value="Sklp_toxin_b/g_crystallin"/>
</dbReference>
<dbReference type="Gene3D" id="2.60.20.30">
    <property type="match status" value="1"/>
</dbReference>
<protein>
    <recommendedName>
        <fullName evidence="2">Streptomyces killer toxin-like beta/gamma crystallin domain-containing protein</fullName>
    </recommendedName>
</protein>
<gene>
    <name evidence="3" type="ORF">ITP53_47230</name>
</gene>
<dbReference type="RefSeq" id="WP_195902017.1">
    <property type="nucleotide sequence ID" value="NZ_JADOGI010000258.1"/>
</dbReference>
<dbReference type="Proteomes" id="UP000605361">
    <property type="component" value="Unassembled WGS sequence"/>
</dbReference>
<comment type="caution">
    <text evidence="3">The sequence shown here is derived from an EMBL/GenBank/DDBJ whole genome shotgun (WGS) entry which is preliminary data.</text>
</comment>
<proteinExistence type="predicted"/>
<evidence type="ECO:0000313" key="4">
    <source>
        <dbReference type="Proteomes" id="UP000605361"/>
    </source>
</evidence>
<accession>A0A931AK01</accession>
<keyword evidence="1" id="KW-0732">Signal</keyword>
<evidence type="ECO:0000256" key="1">
    <source>
        <dbReference type="SAM" id="SignalP"/>
    </source>
</evidence>
<evidence type="ECO:0000259" key="2">
    <source>
        <dbReference type="Pfam" id="PF09076"/>
    </source>
</evidence>
<dbReference type="InterPro" id="IPR015791">
    <property type="entry name" value="Antimic/Inh_G_crystallin-like"/>
</dbReference>
<organism evidence="3 4">
    <name type="scientific">Nonomuraea cypriaca</name>
    <dbReference type="NCBI Taxonomy" id="1187855"/>
    <lineage>
        <taxon>Bacteria</taxon>
        <taxon>Bacillati</taxon>
        <taxon>Actinomycetota</taxon>
        <taxon>Actinomycetes</taxon>
        <taxon>Streptosporangiales</taxon>
        <taxon>Streptosporangiaceae</taxon>
        <taxon>Nonomuraea</taxon>
    </lineage>
</organism>
<feature type="signal peptide" evidence="1">
    <location>
        <begin position="1"/>
        <end position="29"/>
    </location>
</feature>
<dbReference type="SUPFAM" id="SSF49695">
    <property type="entry name" value="gamma-Crystallin-like"/>
    <property type="match status" value="1"/>
</dbReference>
<evidence type="ECO:0000313" key="3">
    <source>
        <dbReference type="EMBL" id="MBF8193140.1"/>
    </source>
</evidence>
<dbReference type="Pfam" id="PF09076">
    <property type="entry name" value="Crystall_2"/>
    <property type="match status" value="1"/>
</dbReference>
<dbReference type="AlphaFoldDB" id="A0A931AK01"/>
<dbReference type="InterPro" id="IPR011024">
    <property type="entry name" value="G_crystallin-like"/>
</dbReference>
<reference evidence="3" key="1">
    <citation type="submission" date="2020-11" db="EMBL/GenBank/DDBJ databases">
        <title>Whole-genome analyses of Nonomuraea sp. K274.</title>
        <authorList>
            <person name="Veyisoglu A."/>
        </authorList>
    </citation>
    <scope>NUCLEOTIDE SEQUENCE</scope>
    <source>
        <strain evidence="3">K274</strain>
    </source>
</reference>
<keyword evidence="4" id="KW-1185">Reference proteome</keyword>
<dbReference type="EMBL" id="JADOGI010000258">
    <property type="protein sequence ID" value="MBF8193140.1"/>
    <property type="molecule type" value="Genomic_DNA"/>
</dbReference>
<feature type="chain" id="PRO_5036953490" description="Streptomyces killer toxin-like beta/gamma crystallin domain-containing protein" evidence="1">
    <location>
        <begin position="30"/>
        <end position="117"/>
    </location>
</feature>
<name>A0A931AK01_9ACTN</name>
<feature type="domain" description="Streptomyces killer toxin-like beta/gamma crystallin" evidence="2">
    <location>
        <begin position="50"/>
        <end position="79"/>
    </location>
</feature>